<dbReference type="PANTHER" id="PTHR42811">
    <property type="entry name" value="SERINE ACETYLTRANSFERASE"/>
    <property type="match status" value="1"/>
</dbReference>
<evidence type="ECO:0000313" key="3">
    <source>
        <dbReference type="EMBL" id="AFJ46947.1"/>
    </source>
</evidence>
<keyword evidence="1 3" id="KW-0808">Transferase</keyword>
<dbReference type="InterPro" id="IPR011004">
    <property type="entry name" value="Trimer_LpxA-like_sf"/>
</dbReference>
<dbReference type="Gene3D" id="2.160.10.10">
    <property type="entry name" value="Hexapeptide repeat proteins"/>
    <property type="match status" value="1"/>
</dbReference>
<dbReference type="eggNOG" id="COG1045">
    <property type="taxonomic scope" value="Bacteria"/>
</dbReference>
<proteinExistence type="predicted"/>
<gene>
    <name evidence="3" type="ordered locus">EBL_c18530</name>
</gene>
<dbReference type="AlphaFoldDB" id="I2B8U3"/>
<dbReference type="RefSeq" id="WP_014715998.1">
    <property type="nucleotide sequence ID" value="NC_017910.1"/>
</dbReference>
<evidence type="ECO:0000256" key="1">
    <source>
        <dbReference type="ARBA" id="ARBA00022679"/>
    </source>
</evidence>
<accession>I2B8U3</accession>
<dbReference type="Proteomes" id="UP000001955">
    <property type="component" value="Chromosome"/>
</dbReference>
<dbReference type="SUPFAM" id="SSF51161">
    <property type="entry name" value="Trimeric LpxA-like enzymes"/>
    <property type="match status" value="1"/>
</dbReference>
<reference evidence="3 4" key="1">
    <citation type="journal article" date="2012" name="J. Bacteriol.">
        <title>Complete genome sequence of the B12-producing Shimwellia blattae strain DSM 4481, isolated from a cockroach.</title>
        <authorList>
            <person name="Brzuszkiewicz E."/>
            <person name="Waschkowitz T."/>
            <person name="Wiezer A."/>
            <person name="Daniel R."/>
        </authorList>
    </citation>
    <scope>NUCLEOTIDE SEQUENCE [LARGE SCALE GENOMIC DNA]</scope>
    <source>
        <strain evidence="4">ATCC 29907 / DSM 4481 / JCM 1650 / NBRC 105725 / CDC 9005-74</strain>
    </source>
</reference>
<dbReference type="STRING" id="630626.EBL_c18530"/>
<dbReference type="KEGG" id="ebt:EBL_c18530"/>
<dbReference type="HOGENOM" id="CLU_051638_10_2_6"/>
<keyword evidence="2" id="KW-0012">Acyltransferase</keyword>
<evidence type="ECO:0000256" key="2">
    <source>
        <dbReference type="ARBA" id="ARBA00023315"/>
    </source>
</evidence>
<name>I2B8U3_SHIBC</name>
<dbReference type="PATRIC" id="fig|630626.3.peg.1799"/>
<dbReference type="OrthoDB" id="7058950at2"/>
<dbReference type="GO" id="GO:0016746">
    <property type="term" value="F:acyltransferase activity"/>
    <property type="evidence" value="ECO:0007669"/>
    <property type="project" value="UniProtKB-KW"/>
</dbReference>
<dbReference type="EMBL" id="CP001560">
    <property type="protein sequence ID" value="AFJ46947.1"/>
    <property type="molecule type" value="Genomic_DNA"/>
</dbReference>
<dbReference type="CDD" id="cd03354">
    <property type="entry name" value="LbH_SAT"/>
    <property type="match status" value="1"/>
</dbReference>
<organism evidence="3 4">
    <name type="scientific">Shimwellia blattae (strain ATCC 29907 / DSM 4481 / JCM 1650 / NBRC 105725 / CDC 9005-74)</name>
    <name type="common">Escherichia blattae</name>
    <dbReference type="NCBI Taxonomy" id="630626"/>
    <lineage>
        <taxon>Bacteria</taxon>
        <taxon>Pseudomonadati</taxon>
        <taxon>Pseudomonadota</taxon>
        <taxon>Gammaproteobacteria</taxon>
        <taxon>Enterobacterales</taxon>
        <taxon>Enterobacteriaceae</taxon>
        <taxon>Shimwellia</taxon>
    </lineage>
</organism>
<protein>
    <submittedName>
        <fullName evidence="3">Putative serine acetlyltransferase</fullName>
    </submittedName>
</protein>
<evidence type="ECO:0000313" key="4">
    <source>
        <dbReference type="Proteomes" id="UP000001955"/>
    </source>
</evidence>
<dbReference type="InterPro" id="IPR045304">
    <property type="entry name" value="LbH_SAT"/>
</dbReference>
<keyword evidence="4" id="KW-1185">Reference proteome</keyword>
<sequence>MPYLRILRFLMLNDTSELKRFWTNEFMKNGEKFCWLKFTSQYKKHKDNNKLNALFWFWWRLANHMFISGNGAARKTARKIQRQLMCTYNIEVMLGANIGLNPFIQHFAGVVISDRVVAGDNLNIKQGVTIGVKSTNASEIQKIIIGDNVSIGANACIISDDIEIGHNVIIGALSLVNKSIPDNSVYYRKSEVMMLSRE</sequence>